<gene>
    <name evidence="4" type="ORF">N7548_07200</name>
</gene>
<dbReference type="Gene3D" id="3.90.79.10">
    <property type="entry name" value="Nucleoside Triphosphate Pyrophosphohydrolase"/>
    <property type="match status" value="1"/>
</dbReference>
<name>A0ABT2Y789_9MOLU</name>
<dbReference type="EMBL" id="JAOVQM010000007">
    <property type="protein sequence ID" value="MCV2232602.1"/>
    <property type="molecule type" value="Genomic_DNA"/>
</dbReference>
<dbReference type="Proteomes" id="UP001177160">
    <property type="component" value="Unassembled WGS sequence"/>
</dbReference>
<feature type="domain" description="Nudix hydrolase" evidence="3">
    <location>
        <begin position="36"/>
        <end position="169"/>
    </location>
</feature>
<comment type="cofactor">
    <cofactor evidence="1">
        <name>Mg(2+)</name>
        <dbReference type="ChEBI" id="CHEBI:18420"/>
    </cofactor>
</comment>
<dbReference type="CDD" id="cd04693">
    <property type="entry name" value="NUDIX_Hydrolase"/>
    <property type="match status" value="1"/>
</dbReference>
<organism evidence="4 5">
    <name type="scientific">Paracholeplasma manati</name>
    <dbReference type="NCBI Taxonomy" id="591373"/>
    <lineage>
        <taxon>Bacteria</taxon>
        <taxon>Bacillati</taxon>
        <taxon>Mycoplasmatota</taxon>
        <taxon>Mollicutes</taxon>
        <taxon>Acholeplasmatales</taxon>
        <taxon>Acholeplasmataceae</taxon>
        <taxon>Paracholeplasma</taxon>
    </lineage>
</organism>
<dbReference type="PROSITE" id="PS51462">
    <property type="entry name" value="NUDIX"/>
    <property type="match status" value="1"/>
</dbReference>
<protein>
    <submittedName>
        <fullName evidence="4">NUDIX hydrolase</fullName>
    </submittedName>
</protein>
<reference evidence="4" key="1">
    <citation type="submission" date="2022-09" db="EMBL/GenBank/DDBJ databases">
        <title>Novel Mycoplasma species identified in domestic and wild animals.</title>
        <authorList>
            <person name="Volokhov D.V."/>
            <person name="Furtak V.A."/>
            <person name="Zagorodnyaya T.A."/>
        </authorList>
    </citation>
    <scope>NUCLEOTIDE SEQUENCE</scope>
    <source>
        <strain evidence="4">Oakley</strain>
    </source>
</reference>
<dbReference type="Pfam" id="PF00293">
    <property type="entry name" value="NUDIX"/>
    <property type="match status" value="1"/>
</dbReference>
<dbReference type="InterPro" id="IPR015797">
    <property type="entry name" value="NUDIX_hydrolase-like_dom_sf"/>
</dbReference>
<proteinExistence type="predicted"/>
<evidence type="ECO:0000256" key="1">
    <source>
        <dbReference type="ARBA" id="ARBA00001946"/>
    </source>
</evidence>
<sequence>MALNEVHKFELFDAYDIDENKLNIDMVRGESHPEGQYHIVVEIITMNEKGEILLTKRHPRKIFGEYWEITGGSVLKGEDVLTGAARELEEETGLKANPKDFIPIFREIFYDGIFRGFFHQIDTSNQTFKIQDEEVIDYRWISKCDFIETICNDHFVPHSKNRILRAWANLEPLIFCE</sequence>
<evidence type="ECO:0000259" key="3">
    <source>
        <dbReference type="PROSITE" id="PS51462"/>
    </source>
</evidence>
<keyword evidence="2 4" id="KW-0378">Hydrolase</keyword>
<dbReference type="GO" id="GO:0016787">
    <property type="term" value="F:hydrolase activity"/>
    <property type="evidence" value="ECO:0007669"/>
    <property type="project" value="UniProtKB-KW"/>
</dbReference>
<dbReference type="PROSITE" id="PS00893">
    <property type="entry name" value="NUDIX_BOX"/>
    <property type="match status" value="1"/>
</dbReference>
<accession>A0ABT2Y789</accession>
<dbReference type="InterPro" id="IPR020084">
    <property type="entry name" value="NUDIX_hydrolase_CS"/>
</dbReference>
<evidence type="ECO:0000313" key="5">
    <source>
        <dbReference type="Proteomes" id="UP001177160"/>
    </source>
</evidence>
<evidence type="ECO:0000256" key="2">
    <source>
        <dbReference type="ARBA" id="ARBA00022801"/>
    </source>
</evidence>
<dbReference type="PANTHER" id="PTHR43046:SF14">
    <property type="entry name" value="MUTT_NUDIX FAMILY PROTEIN"/>
    <property type="match status" value="1"/>
</dbReference>
<comment type="caution">
    <text evidence="4">The sequence shown here is derived from an EMBL/GenBank/DDBJ whole genome shotgun (WGS) entry which is preliminary data.</text>
</comment>
<evidence type="ECO:0000313" key="4">
    <source>
        <dbReference type="EMBL" id="MCV2232602.1"/>
    </source>
</evidence>
<dbReference type="SUPFAM" id="SSF55811">
    <property type="entry name" value="Nudix"/>
    <property type="match status" value="1"/>
</dbReference>
<dbReference type="RefSeq" id="WP_263608791.1">
    <property type="nucleotide sequence ID" value="NZ_JAOVQM010000007.1"/>
</dbReference>
<keyword evidence="5" id="KW-1185">Reference proteome</keyword>
<dbReference type="InterPro" id="IPR000086">
    <property type="entry name" value="NUDIX_hydrolase_dom"/>
</dbReference>
<dbReference type="PANTHER" id="PTHR43046">
    <property type="entry name" value="GDP-MANNOSE MANNOSYL HYDROLASE"/>
    <property type="match status" value="1"/>
</dbReference>